<keyword evidence="4 7" id="KW-0812">Transmembrane</keyword>
<evidence type="ECO:0000256" key="1">
    <source>
        <dbReference type="ARBA" id="ARBA00004651"/>
    </source>
</evidence>
<dbReference type="GO" id="GO:0005886">
    <property type="term" value="C:plasma membrane"/>
    <property type="evidence" value="ECO:0007669"/>
    <property type="project" value="UniProtKB-SubCell"/>
</dbReference>
<dbReference type="InterPro" id="IPR000515">
    <property type="entry name" value="MetI-like"/>
</dbReference>
<reference evidence="9 10" key="1">
    <citation type="journal article" date="2015" name="Stand. Genomic Sci.">
        <title>Genomic Encyclopedia of Bacterial and Archaeal Type Strains, Phase III: the genomes of soil and plant-associated and newly described type strains.</title>
        <authorList>
            <person name="Whitman W.B."/>
            <person name="Woyke T."/>
            <person name="Klenk H.P."/>
            <person name="Zhou Y."/>
            <person name="Lilburn T.G."/>
            <person name="Beck B.J."/>
            <person name="De Vos P."/>
            <person name="Vandamme P."/>
            <person name="Eisen J.A."/>
            <person name="Garrity G."/>
            <person name="Hugenholtz P."/>
            <person name="Kyrpides N.C."/>
        </authorList>
    </citation>
    <scope>NUCLEOTIDE SEQUENCE [LARGE SCALE GENOMIC DNA]</scope>
    <source>
        <strain evidence="9 10">VKM Ac-2572</strain>
    </source>
</reference>
<keyword evidence="3" id="KW-1003">Cell membrane</keyword>
<dbReference type="EMBL" id="SLWN01000021">
    <property type="protein sequence ID" value="TCO15644.1"/>
    <property type="molecule type" value="Genomic_DNA"/>
</dbReference>
<feature type="domain" description="ABC transmembrane type-1" evidence="8">
    <location>
        <begin position="69"/>
        <end position="260"/>
    </location>
</feature>
<dbReference type="Proteomes" id="UP000294508">
    <property type="component" value="Unassembled WGS sequence"/>
</dbReference>
<feature type="transmembrane region" description="Helical" evidence="7">
    <location>
        <begin position="187"/>
        <end position="206"/>
    </location>
</feature>
<dbReference type="PROSITE" id="PS50928">
    <property type="entry name" value="ABC_TM1"/>
    <property type="match status" value="1"/>
</dbReference>
<evidence type="ECO:0000256" key="6">
    <source>
        <dbReference type="ARBA" id="ARBA00023136"/>
    </source>
</evidence>
<evidence type="ECO:0000313" key="9">
    <source>
        <dbReference type="EMBL" id="TCO15644.1"/>
    </source>
</evidence>
<dbReference type="RefSeq" id="WP_132215517.1">
    <property type="nucleotide sequence ID" value="NZ_SLWN01000021.1"/>
</dbReference>
<keyword evidence="5 7" id="KW-1133">Transmembrane helix</keyword>
<comment type="caution">
    <text evidence="9">The sequence shown here is derived from an EMBL/GenBank/DDBJ whole genome shotgun (WGS) entry which is preliminary data.</text>
</comment>
<evidence type="ECO:0000259" key="8">
    <source>
        <dbReference type="PROSITE" id="PS50928"/>
    </source>
</evidence>
<feature type="transmembrane region" description="Helical" evidence="7">
    <location>
        <begin position="106"/>
        <end position="126"/>
    </location>
</feature>
<dbReference type="PANTHER" id="PTHR43744">
    <property type="entry name" value="ABC TRANSPORTER PERMEASE PROTEIN MG189-RELATED-RELATED"/>
    <property type="match status" value="1"/>
</dbReference>
<dbReference type="OrthoDB" id="61122at2"/>
<feature type="transmembrane region" description="Helical" evidence="7">
    <location>
        <begin position="138"/>
        <end position="156"/>
    </location>
</feature>
<dbReference type="CDD" id="cd06261">
    <property type="entry name" value="TM_PBP2"/>
    <property type="match status" value="1"/>
</dbReference>
<dbReference type="AlphaFoldDB" id="A0A4R2GX79"/>
<organism evidence="9 10">
    <name type="scientific">Kribbella steppae</name>
    <dbReference type="NCBI Taxonomy" id="2512223"/>
    <lineage>
        <taxon>Bacteria</taxon>
        <taxon>Bacillati</taxon>
        <taxon>Actinomycetota</taxon>
        <taxon>Actinomycetes</taxon>
        <taxon>Propionibacteriales</taxon>
        <taxon>Kribbellaceae</taxon>
        <taxon>Kribbella</taxon>
    </lineage>
</organism>
<dbReference type="Pfam" id="PF00528">
    <property type="entry name" value="BPD_transp_1"/>
    <property type="match status" value="1"/>
</dbReference>
<feature type="transmembrane region" description="Helical" evidence="7">
    <location>
        <begin position="74"/>
        <end position="94"/>
    </location>
</feature>
<dbReference type="Gene3D" id="1.10.3720.10">
    <property type="entry name" value="MetI-like"/>
    <property type="match status" value="1"/>
</dbReference>
<evidence type="ECO:0000256" key="2">
    <source>
        <dbReference type="ARBA" id="ARBA00022448"/>
    </source>
</evidence>
<comment type="subcellular location">
    <subcellularLocation>
        <location evidence="1 7">Cell membrane</location>
        <topology evidence="1 7">Multi-pass membrane protein</topology>
    </subcellularLocation>
</comment>
<protein>
    <submittedName>
        <fullName evidence="9">Raffinose/stachyose/melibiose transport system permease protein</fullName>
    </submittedName>
</protein>
<dbReference type="SUPFAM" id="SSF161098">
    <property type="entry name" value="MetI-like"/>
    <property type="match status" value="1"/>
</dbReference>
<keyword evidence="2 7" id="KW-0813">Transport</keyword>
<gene>
    <name evidence="9" type="ORF">EV652_12117</name>
</gene>
<feature type="transmembrane region" description="Helical" evidence="7">
    <location>
        <begin position="239"/>
        <end position="260"/>
    </location>
</feature>
<evidence type="ECO:0000256" key="7">
    <source>
        <dbReference type="RuleBase" id="RU363032"/>
    </source>
</evidence>
<dbReference type="InterPro" id="IPR035906">
    <property type="entry name" value="MetI-like_sf"/>
</dbReference>
<evidence type="ECO:0000256" key="3">
    <source>
        <dbReference type="ARBA" id="ARBA00022475"/>
    </source>
</evidence>
<accession>A0A4R2GX79</accession>
<name>A0A4R2GX79_9ACTN</name>
<evidence type="ECO:0000256" key="5">
    <source>
        <dbReference type="ARBA" id="ARBA00022989"/>
    </source>
</evidence>
<keyword evidence="6 7" id="KW-0472">Membrane</keyword>
<evidence type="ECO:0000313" key="10">
    <source>
        <dbReference type="Proteomes" id="UP000294508"/>
    </source>
</evidence>
<evidence type="ECO:0000256" key="4">
    <source>
        <dbReference type="ARBA" id="ARBA00022692"/>
    </source>
</evidence>
<proteinExistence type="inferred from homology"/>
<keyword evidence="10" id="KW-1185">Reference proteome</keyword>
<sequence>MTTSGVADRVTRTAILLALMLFAIVPLLSMLTTALAAPGSTPQGLSWPGDPHWQNFVDAWSAANFLALLRSSTLIVLGVVPATVAMATAAGYALAQLNVPFGKAIYGLLLIGLTLPFEALITPLYYDLQSMGLLGTRLAIVLPLIGLLMPFGVFWMRAHFLGAEPALTEAAKVDGANAWQTFRRVHLPLATSAWSALAVLFFLASWNQYLLPLVLVDDPTKRTVAGGLGAFQGQYGTDIVLLSAGSLLIILPSLVIFLIFQRNFVKALMQGAVK</sequence>
<dbReference type="GO" id="GO:0055085">
    <property type="term" value="P:transmembrane transport"/>
    <property type="evidence" value="ECO:0007669"/>
    <property type="project" value="InterPro"/>
</dbReference>
<dbReference type="PANTHER" id="PTHR43744:SF12">
    <property type="entry name" value="ABC TRANSPORTER PERMEASE PROTEIN MG189-RELATED"/>
    <property type="match status" value="1"/>
</dbReference>
<comment type="similarity">
    <text evidence="7">Belongs to the binding-protein-dependent transport system permease family.</text>
</comment>